<accession>A3NVI5</accession>
<sequence length="124" mass="13863">MCHLDPPRASMRRPAITEHIFTKMMSRSSRIPVSRRLFPANRIAKDIRVFRILRIIFSGMPVNPNQRTARSRTRQSCRTPRAIAALGAHRLRRQSRGKPASAGTGHNKAAAACAIEKPLRQAAS</sequence>
<reference evidence="2 3" key="1">
    <citation type="submission" date="2007-02" db="EMBL/GenBank/DDBJ databases">
        <authorList>
            <person name="DeShazer D."/>
            <person name="Woods D.E."/>
            <person name="Nierman W.C."/>
        </authorList>
    </citation>
    <scope>NUCLEOTIDE SEQUENCE [LARGE SCALE GENOMIC DNA]</scope>
    <source>
        <strain evidence="2 3">1106a</strain>
    </source>
</reference>
<dbReference type="EMBL" id="CP000572">
    <property type="protein sequence ID" value="ABN89950.1"/>
    <property type="molecule type" value="Genomic_DNA"/>
</dbReference>
<dbReference type="AlphaFoldDB" id="A3NVI5"/>
<organism evidence="2 3">
    <name type="scientific">Burkholderia pseudomallei (strain 1106a)</name>
    <dbReference type="NCBI Taxonomy" id="357348"/>
    <lineage>
        <taxon>Bacteria</taxon>
        <taxon>Pseudomonadati</taxon>
        <taxon>Pseudomonadota</taxon>
        <taxon>Betaproteobacteria</taxon>
        <taxon>Burkholderiales</taxon>
        <taxon>Burkholderiaceae</taxon>
        <taxon>Burkholderia</taxon>
        <taxon>pseudomallei group</taxon>
    </lineage>
</organism>
<gene>
    <name evidence="2" type="ordered locus">BURPS1106A_2091</name>
</gene>
<evidence type="ECO:0000313" key="3">
    <source>
        <dbReference type="Proteomes" id="UP000006738"/>
    </source>
</evidence>
<dbReference type="HOGENOM" id="CLU_1999635_0_0_4"/>
<evidence type="ECO:0000256" key="1">
    <source>
        <dbReference type="SAM" id="MobiDB-lite"/>
    </source>
</evidence>
<evidence type="ECO:0000313" key="2">
    <source>
        <dbReference type="EMBL" id="ABN89950.1"/>
    </source>
</evidence>
<name>A3NVI5_BURP0</name>
<feature type="region of interest" description="Disordered" evidence="1">
    <location>
        <begin position="85"/>
        <end position="124"/>
    </location>
</feature>
<dbReference type="Proteomes" id="UP000006738">
    <property type="component" value="Chromosome I"/>
</dbReference>
<dbReference type="KEGG" id="bpl:BURPS1106A_2091"/>
<protein>
    <submittedName>
        <fullName evidence="2">Uncharacterized protein</fullName>
    </submittedName>
</protein>
<proteinExistence type="predicted"/>